<evidence type="ECO:0000313" key="3">
    <source>
        <dbReference type="Proteomes" id="UP001589738"/>
    </source>
</evidence>
<dbReference type="RefSeq" id="WP_160546423.1">
    <property type="nucleotide sequence ID" value="NZ_JBHLUU010000022.1"/>
</dbReference>
<name>A0ABV6KTE3_9BACI</name>
<protein>
    <submittedName>
        <fullName evidence="2">Intracellular proteinase inhibitor</fullName>
    </submittedName>
</protein>
<dbReference type="EMBL" id="JBHLUU010000022">
    <property type="protein sequence ID" value="MFC0475141.1"/>
    <property type="molecule type" value="Genomic_DNA"/>
</dbReference>
<reference evidence="2 3" key="1">
    <citation type="submission" date="2024-09" db="EMBL/GenBank/DDBJ databases">
        <authorList>
            <person name="Sun Q."/>
            <person name="Mori K."/>
        </authorList>
    </citation>
    <scope>NUCLEOTIDE SEQUENCE [LARGE SCALE GENOMIC DNA]</scope>
    <source>
        <strain evidence="2 3">CGMCC 1.9126</strain>
    </source>
</reference>
<dbReference type="Proteomes" id="UP001589738">
    <property type="component" value="Unassembled WGS sequence"/>
</dbReference>
<evidence type="ECO:0000313" key="2">
    <source>
        <dbReference type="EMBL" id="MFC0475141.1"/>
    </source>
</evidence>
<comment type="caution">
    <text evidence="2">The sequence shown here is derived from an EMBL/GenBank/DDBJ whole genome shotgun (WGS) entry which is preliminary data.</text>
</comment>
<accession>A0ABV6KTE3</accession>
<evidence type="ECO:0000256" key="1">
    <source>
        <dbReference type="SAM" id="SignalP"/>
    </source>
</evidence>
<feature type="chain" id="PRO_5045258220" evidence="1">
    <location>
        <begin position="22"/>
        <end position="123"/>
    </location>
</feature>
<keyword evidence="1" id="KW-0732">Signal</keyword>
<keyword evidence="3" id="KW-1185">Reference proteome</keyword>
<feature type="signal peptide" evidence="1">
    <location>
        <begin position="1"/>
        <end position="21"/>
    </location>
</feature>
<sequence>MKKWLFMITIMFILIPSMGYAKEEAAFKNIVVDGGSGNYKVRGDAHIGKDYFYYSVEDGHTQFIEETKIQTGKAFGNAYPFVITISIPKEKLPKNGSLIMNLYTKSEKGEIQQSHPVVLEVFE</sequence>
<gene>
    <name evidence="2" type="ORF">ACFFHF_07700</name>
</gene>
<organism evidence="2 3">
    <name type="scientific">Robertmurraya beringensis</name>
    <dbReference type="NCBI Taxonomy" id="641660"/>
    <lineage>
        <taxon>Bacteria</taxon>
        <taxon>Bacillati</taxon>
        <taxon>Bacillota</taxon>
        <taxon>Bacilli</taxon>
        <taxon>Bacillales</taxon>
        <taxon>Bacillaceae</taxon>
        <taxon>Robertmurraya</taxon>
    </lineage>
</organism>
<proteinExistence type="predicted"/>